<protein>
    <recommendedName>
        <fullName evidence="10">Maltose/maltodextrin transport system permease protein</fullName>
    </recommendedName>
</protein>
<dbReference type="SUPFAM" id="SSF160964">
    <property type="entry name" value="MalF N-terminal region-like"/>
    <property type="match status" value="1"/>
</dbReference>
<keyword evidence="5 10" id="KW-0762">Sugar transport</keyword>
<comment type="function">
    <text evidence="10">Part of the ABC transporter complex MalEFGK involved in maltose/maltodextrin import. Probably responsible for the translocation of the substrate across the membrane.</text>
</comment>
<feature type="transmembrane region" description="Helical" evidence="9">
    <location>
        <begin position="143"/>
        <end position="164"/>
    </location>
</feature>
<dbReference type="STRING" id="926561.GCA_000379025_02319"/>
<feature type="transmembrane region" description="Helical" evidence="9">
    <location>
        <begin position="235"/>
        <end position="255"/>
    </location>
</feature>
<keyword evidence="8 9" id="KW-0472">Membrane</keyword>
<keyword evidence="3 9" id="KW-0813">Transport</keyword>
<evidence type="ECO:0000259" key="11">
    <source>
        <dbReference type="PROSITE" id="PS50928"/>
    </source>
</evidence>
<accession>A0A4R8GZ18</accession>
<feature type="transmembrane region" description="Helical" evidence="9">
    <location>
        <begin position="400"/>
        <end position="420"/>
    </location>
</feature>
<organism evidence="12 13">
    <name type="scientific">Orenia marismortui</name>
    <dbReference type="NCBI Taxonomy" id="46469"/>
    <lineage>
        <taxon>Bacteria</taxon>
        <taxon>Bacillati</taxon>
        <taxon>Bacillota</taxon>
        <taxon>Clostridia</taxon>
        <taxon>Halanaerobiales</taxon>
        <taxon>Halobacteroidaceae</taxon>
        <taxon>Orenia</taxon>
    </lineage>
</organism>
<dbReference type="InterPro" id="IPR000515">
    <property type="entry name" value="MetI-like"/>
</dbReference>
<sequence>MKAQTSINTGPNSNKARNSAILSTFIMGAGQIYNGQYIKGALFLLYYLAFWLQSPAYFMKNIKGLITLGTAPGKDHSLFILIYGIVSAVLLLVVIGIHIFNIIDAYRNGKILDNGEEVPSFRESLKNFWDIGFPYAAMSPGMIFLFIATIFPLIFTVSLAFTNYDLYHSPPGNLVDWVGLGNFKSILTLASWRRTFVGVFTWTVIWAITNTFLIFGLGLFLAVVLNHKSIKGRNILRTILMVPYAIPAFISTLIWRGLLNYNFGQVNKILASMGLGKVPWLQDAMWAKVAVILVNLWLSFPFAMALCSGVIQSISDTLYEAAEVDGATPWQKFTRITLPLVLRQIAPLMIMQFAFHFNNMGIIYLLNDGNPAVFGNQGGAGGTDILISWVYKLTMDKLKYNYAAAISIIIFFIVAGFSVYQFRRTNSFKEEELM</sequence>
<feature type="transmembrane region" description="Helical" evidence="9">
    <location>
        <begin position="37"/>
        <end position="58"/>
    </location>
</feature>
<dbReference type="Gene3D" id="1.10.3720.10">
    <property type="entry name" value="MetI-like"/>
    <property type="match status" value="1"/>
</dbReference>
<dbReference type="PANTHER" id="PTHR47314">
    <property type="entry name" value="MALTOSE/MALTODEXTRIN TRANSPORT SYSTEM PERMEASE PROTEIN MALF"/>
    <property type="match status" value="1"/>
</dbReference>
<dbReference type="PANTHER" id="PTHR47314:SF1">
    <property type="entry name" value="MALTOSE_MALTODEXTRIN TRANSPORT SYSTEM PERMEASE PROTEIN MALF"/>
    <property type="match status" value="1"/>
</dbReference>
<comment type="caution">
    <text evidence="12">The sequence shown here is derived from an EMBL/GenBank/DDBJ whole genome shotgun (WGS) entry which is preliminary data.</text>
</comment>
<evidence type="ECO:0000313" key="12">
    <source>
        <dbReference type="EMBL" id="TDX51839.1"/>
    </source>
</evidence>
<dbReference type="GO" id="GO:1990060">
    <property type="term" value="C:maltose transport complex"/>
    <property type="evidence" value="ECO:0007669"/>
    <property type="project" value="TreeGrafter"/>
</dbReference>
<evidence type="ECO:0000256" key="1">
    <source>
        <dbReference type="ARBA" id="ARBA00004651"/>
    </source>
</evidence>
<evidence type="ECO:0000256" key="7">
    <source>
        <dbReference type="ARBA" id="ARBA00022989"/>
    </source>
</evidence>
<dbReference type="AlphaFoldDB" id="A0A4R8GZ18"/>
<evidence type="ECO:0000256" key="2">
    <source>
        <dbReference type="ARBA" id="ARBA00009047"/>
    </source>
</evidence>
<evidence type="ECO:0000256" key="9">
    <source>
        <dbReference type="RuleBase" id="RU363032"/>
    </source>
</evidence>
<feature type="transmembrane region" description="Helical" evidence="9">
    <location>
        <begin position="285"/>
        <end position="307"/>
    </location>
</feature>
<dbReference type="GO" id="GO:0015423">
    <property type="term" value="F:ABC-type maltose transporter activity"/>
    <property type="evidence" value="ECO:0007669"/>
    <property type="project" value="TreeGrafter"/>
</dbReference>
<dbReference type="PROSITE" id="PS50928">
    <property type="entry name" value="ABC_TM1"/>
    <property type="match status" value="1"/>
</dbReference>
<dbReference type="Gene3D" id="1.20.58.370">
    <property type="entry name" value="MalF N-terminal region-like"/>
    <property type="match status" value="1"/>
</dbReference>
<name>A0A4R8GZ18_9FIRM</name>
<feature type="transmembrane region" description="Helical" evidence="9">
    <location>
        <begin position="199"/>
        <end position="223"/>
    </location>
</feature>
<reference evidence="12 13" key="1">
    <citation type="submission" date="2019-03" db="EMBL/GenBank/DDBJ databases">
        <title>Subsurface microbial communities from deep shales in Ohio and West Virginia, USA.</title>
        <authorList>
            <person name="Wrighton K."/>
        </authorList>
    </citation>
    <scope>NUCLEOTIDE SEQUENCE [LARGE SCALE GENOMIC DNA]</scope>
    <source>
        <strain evidence="12 13">MSL 6dP</strain>
    </source>
</reference>
<dbReference type="SUPFAM" id="SSF161098">
    <property type="entry name" value="MetI-like"/>
    <property type="match status" value="1"/>
</dbReference>
<dbReference type="Pfam" id="PF00528">
    <property type="entry name" value="BPD_transp_1"/>
    <property type="match status" value="1"/>
</dbReference>
<dbReference type="RefSeq" id="WP_134116398.1">
    <property type="nucleotide sequence ID" value="NZ_SOEG01000010.1"/>
</dbReference>
<dbReference type="InterPro" id="IPR035277">
    <property type="entry name" value="MalF_N"/>
</dbReference>
<feature type="domain" description="ABC transmembrane type-1" evidence="11">
    <location>
        <begin position="200"/>
        <end position="421"/>
    </location>
</feature>
<proteinExistence type="inferred from homology"/>
<keyword evidence="13" id="KW-1185">Reference proteome</keyword>
<dbReference type="Proteomes" id="UP000295832">
    <property type="component" value="Unassembled WGS sequence"/>
</dbReference>
<evidence type="ECO:0000256" key="8">
    <source>
        <dbReference type="ARBA" id="ARBA00023136"/>
    </source>
</evidence>
<evidence type="ECO:0000256" key="5">
    <source>
        <dbReference type="ARBA" id="ARBA00022597"/>
    </source>
</evidence>
<gene>
    <name evidence="12" type="ORF">C7959_11086</name>
</gene>
<feature type="transmembrane region" description="Helical" evidence="9">
    <location>
        <begin position="78"/>
        <end position="100"/>
    </location>
</feature>
<keyword evidence="6 9" id="KW-0812">Transmembrane</keyword>
<comment type="subcellular location">
    <subcellularLocation>
        <location evidence="1 9">Cell membrane</location>
        <topology evidence="1 9">Multi-pass membrane protein</topology>
    </subcellularLocation>
</comment>
<dbReference type="CDD" id="cd06261">
    <property type="entry name" value="TM_PBP2"/>
    <property type="match status" value="1"/>
</dbReference>
<dbReference type="EMBL" id="SOEG01000010">
    <property type="protein sequence ID" value="TDX51839.1"/>
    <property type="molecule type" value="Genomic_DNA"/>
</dbReference>
<dbReference type="InterPro" id="IPR035906">
    <property type="entry name" value="MetI-like_sf"/>
</dbReference>
<dbReference type="GO" id="GO:0042956">
    <property type="term" value="P:maltodextrin transmembrane transport"/>
    <property type="evidence" value="ECO:0007669"/>
    <property type="project" value="TreeGrafter"/>
</dbReference>
<evidence type="ECO:0000256" key="4">
    <source>
        <dbReference type="ARBA" id="ARBA00022475"/>
    </source>
</evidence>
<evidence type="ECO:0000256" key="6">
    <source>
        <dbReference type="ARBA" id="ARBA00022692"/>
    </source>
</evidence>
<keyword evidence="4 10" id="KW-1003">Cell membrane</keyword>
<evidence type="ECO:0000313" key="13">
    <source>
        <dbReference type="Proteomes" id="UP000295832"/>
    </source>
</evidence>
<keyword evidence="7 9" id="KW-1133">Transmembrane helix</keyword>
<evidence type="ECO:0000256" key="3">
    <source>
        <dbReference type="ARBA" id="ARBA00022448"/>
    </source>
</evidence>
<evidence type="ECO:0000256" key="10">
    <source>
        <dbReference type="RuleBase" id="RU367050"/>
    </source>
</evidence>
<comment type="similarity">
    <text evidence="2 10">Belongs to the binding-protein-dependent transport system permease family. MalFG subfamily.</text>
</comment>